<dbReference type="Proteomes" id="UP000629596">
    <property type="component" value="Unassembled WGS sequence"/>
</dbReference>
<accession>A0A3D8HF67</accession>
<dbReference type="EMBL" id="QREV01000014">
    <property type="protein sequence ID" value="RDU49624.1"/>
    <property type="molecule type" value="Genomic_DNA"/>
</dbReference>
<sequence>MLAFRLQRLIFIYICTFLGFYVHAQNIEDIKNDSRYYCAEGSGTTLEEAESNALAQISRQIAVSISTQSQETDRGERNSDGSVSSSYIQEGSVASYSFASLQNVRMTVLKGEPNAKVFRWVAKTEVDKMFEERKKKILDFVATGKVAEENLQIDDALRNYYWAFMLAKVNRDAVYADFNGKPSNCLTFLPLKIKSVLSRIKVSLVDCTGDGFRYLARMRFTYNDRDVASLQLRYFDGQSFIGPLIVRDGEGELDLVSLPVGNKIGIRYEYSFRKEAENLDAELRAIFDKSTVLPIENALVEVPVKVNQKQKSIKPDKKFEEGVTASVSAEYADIQPEKVEMRKRIPVTTVQNNEDYLSVLQNVENAIKTGSPQDVYSSFTTEGYKMFETLINKTGKVSVVGKQNYEFIEANGQILGRFCKVKIRFKNGQTFMDNIVFRFNKESGKIQSIAFALTKKAEDDIFNAASSWTEISRYTILQFMEDYQTAYALKRLDYIEKIFSDDALIITGTVLTSVSSPEIEGTQINLKRDNIRYTKQSKQQYLAKLRRHFNEREYIHLIFEHNVTQMINAPRLPVGTAFAIQINQIYNSPVYSDKGFLTLVLDASKKLPLIHIRMWQPEKSDMLSLSEFINELEF</sequence>
<dbReference type="Proteomes" id="UP000256321">
    <property type="component" value="Unassembled WGS sequence"/>
</dbReference>
<dbReference type="AlphaFoldDB" id="A0A3D8HF67"/>
<dbReference type="Gene3D" id="3.10.28.20">
    <property type="entry name" value="Acetamidase/Formamidase-like domains"/>
    <property type="match status" value="1"/>
</dbReference>
<gene>
    <name evidence="3" type="ORF">DWU89_08020</name>
    <name evidence="2" type="ORF">H8784_07850</name>
</gene>
<protein>
    <submittedName>
        <fullName evidence="2">LPP20 family lipoprotein</fullName>
    </submittedName>
</protein>
<feature type="region of interest" description="Disordered" evidence="1">
    <location>
        <begin position="65"/>
        <end position="85"/>
    </location>
</feature>
<name>A0A3D8HF67_9BACT</name>
<proteinExistence type="predicted"/>
<evidence type="ECO:0000313" key="2">
    <source>
        <dbReference type="EMBL" id="MBC8601636.1"/>
    </source>
</evidence>
<evidence type="ECO:0000256" key="1">
    <source>
        <dbReference type="SAM" id="MobiDB-lite"/>
    </source>
</evidence>
<keyword evidence="5" id="KW-1185">Reference proteome</keyword>
<dbReference type="RefSeq" id="WP_115499129.1">
    <property type="nucleotide sequence ID" value="NZ_JACRTI010000014.1"/>
</dbReference>
<evidence type="ECO:0000313" key="3">
    <source>
        <dbReference type="EMBL" id="RDU49624.1"/>
    </source>
</evidence>
<reference evidence="3 4" key="1">
    <citation type="submission" date="2018-07" db="EMBL/GenBank/DDBJ databases">
        <title>Parabacteroides acidifaciens nov. sp., isolated from human feces.</title>
        <authorList>
            <person name="Wang Y.J."/>
        </authorList>
    </citation>
    <scope>NUCLEOTIDE SEQUENCE [LARGE SCALE GENOMIC DNA]</scope>
    <source>
        <strain evidence="3 4">426-9</strain>
    </source>
</reference>
<comment type="caution">
    <text evidence="3">The sequence shown here is derived from an EMBL/GenBank/DDBJ whole genome shotgun (WGS) entry which is preliminary data.</text>
</comment>
<evidence type="ECO:0000313" key="4">
    <source>
        <dbReference type="Proteomes" id="UP000256321"/>
    </source>
</evidence>
<organism evidence="3 4">
    <name type="scientific">Parabacteroides acidifaciens</name>
    <dbReference type="NCBI Taxonomy" id="2290935"/>
    <lineage>
        <taxon>Bacteria</taxon>
        <taxon>Pseudomonadati</taxon>
        <taxon>Bacteroidota</taxon>
        <taxon>Bacteroidia</taxon>
        <taxon>Bacteroidales</taxon>
        <taxon>Tannerellaceae</taxon>
        <taxon>Parabacteroides</taxon>
    </lineage>
</organism>
<keyword evidence="2" id="KW-0449">Lipoprotein</keyword>
<reference evidence="2 5" key="2">
    <citation type="submission" date="2020-08" db="EMBL/GenBank/DDBJ databases">
        <title>Genome public.</title>
        <authorList>
            <person name="Liu C."/>
            <person name="Sun Q."/>
        </authorList>
    </citation>
    <scope>NUCLEOTIDE SEQUENCE [LARGE SCALE GENOMIC DNA]</scope>
    <source>
        <strain evidence="2 5">426_9</strain>
    </source>
</reference>
<evidence type="ECO:0000313" key="5">
    <source>
        <dbReference type="Proteomes" id="UP000629596"/>
    </source>
</evidence>
<dbReference type="EMBL" id="JACRTI010000014">
    <property type="protein sequence ID" value="MBC8601636.1"/>
    <property type="molecule type" value="Genomic_DNA"/>
</dbReference>